<reference evidence="6 7" key="1">
    <citation type="submission" date="2014-04" db="EMBL/GenBank/DDBJ databases">
        <title>Genome assembly of Hyalangium minutum DSM 14724.</title>
        <authorList>
            <person name="Sharma G."/>
            <person name="Subramanian S."/>
        </authorList>
    </citation>
    <scope>NUCLEOTIDE SEQUENCE [LARGE SCALE GENOMIC DNA]</scope>
    <source>
        <strain evidence="6 7">DSM 14724</strain>
    </source>
</reference>
<organism evidence="6 7">
    <name type="scientific">Hyalangium minutum</name>
    <dbReference type="NCBI Taxonomy" id="394096"/>
    <lineage>
        <taxon>Bacteria</taxon>
        <taxon>Pseudomonadati</taxon>
        <taxon>Myxococcota</taxon>
        <taxon>Myxococcia</taxon>
        <taxon>Myxococcales</taxon>
        <taxon>Cystobacterineae</taxon>
        <taxon>Archangiaceae</taxon>
        <taxon>Hyalangium</taxon>
    </lineage>
</organism>
<dbReference type="STRING" id="394096.DB31_6182"/>
<feature type="region of interest" description="Disordered" evidence="4">
    <location>
        <begin position="821"/>
        <end position="841"/>
    </location>
</feature>
<dbReference type="Gene3D" id="1.25.40.10">
    <property type="entry name" value="Tetratricopeptide repeat domain"/>
    <property type="match status" value="4"/>
</dbReference>
<dbReference type="RefSeq" id="WP_044199814.1">
    <property type="nucleotide sequence ID" value="NZ_JMCB01000034.1"/>
</dbReference>
<dbReference type="PATRIC" id="fig|394096.3.peg.8899"/>
<dbReference type="InterPro" id="IPR013105">
    <property type="entry name" value="TPR_2"/>
</dbReference>
<proteinExistence type="predicted"/>
<feature type="compositionally biased region" description="Polar residues" evidence="4">
    <location>
        <begin position="826"/>
        <end position="841"/>
    </location>
</feature>
<protein>
    <submittedName>
        <fullName evidence="6">TPR domain protein, putative component of TonB system</fullName>
    </submittedName>
</protein>
<dbReference type="SUPFAM" id="SSF48452">
    <property type="entry name" value="TPR-like"/>
    <property type="match status" value="3"/>
</dbReference>
<name>A0A085VTX2_9BACT</name>
<evidence type="ECO:0000313" key="6">
    <source>
        <dbReference type="EMBL" id="KFE58885.1"/>
    </source>
</evidence>
<feature type="repeat" description="TPR" evidence="3">
    <location>
        <begin position="398"/>
        <end position="431"/>
    </location>
</feature>
<gene>
    <name evidence="6" type="ORF">DB31_6182</name>
</gene>
<keyword evidence="7" id="KW-1185">Reference proteome</keyword>
<sequence length="841" mass="91877">MRRLSRTAVRRLVAALVVANAFVGTPALAQYRPPPLTESQRMVQEGDAAQVSASAAVTSGNKKDAEEKYRKALQLYEQALATDPTNLGAAAGLGTVANTLQDHARVVEKLQPVLTANPTELAVAYPLAVAYFKLRRYPEAIPLLEQVSTSDKPDYLIVSYYLGTYYLYEQRGDLAIAKLQRYLAQRPEKLAANDFQIHELIGKAHLIRKDAASARASFQKAQTGRPESASVQMGMAAVLEMEGKPKEAQALVQGLVTKFPQAPEPKERLGRMLLNAGDVQGAETQAVALVKLGSTPAAHLLLGDVRLAQKKSTEAEAEFRKVLQLAPGLVPAQIAVGKALQAQGRNEEAIRYLEAAVQAGGNNLELWASLGSVNRRAGNFQRAVEVHRRVVELAPRQPLGYNLLGADHFATGQWDQAIEDYTNALNVAPGNPTATRWLARSLAHRAQGRAQTNRLDDAVRDLRRAFDLERSAPMARRLGAALLQKRDFAGARMVLEQGVTLQGATWREHWLLGYARHGAGDAQKSLESFEQAGKLTEKPAEMEDVSVGAALAEVELGRVNEAVERLSQQVNSTTARELAQANLPLLQLRRALDSLERGDAASAQRDVELAEKFPLAKQPELAKLAAFTRSLVYAEDKRFGDATAALKKAFTPTPRWAAANTRALTEAYLLYRKEQVPQARKMLAVASKKPSPWQAKWIASLSYSLNRLEGERAYTAGNFKLAEKSFKAALATEPDNATLQHNLACVAYRQGKMAAAVTEWRKLEASVSTATLNLGIDAQERRNDIPDAVASYRRYLSSSGGPRMAVVKEWKDRLESLYDLRGGASDTDSNTNEATATETLP</sequence>
<evidence type="ECO:0000256" key="1">
    <source>
        <dbReference type="ARBA" id="ARBA00022737"/>
    </source>
</evidence>
<dbReference type="InterPro" id="IPR011990">
    <property type="entry name" value="TPR-like_helical_dom_sf"/>
</dbReference>
<evidence type="ECO:0000256" key="2">
    <source>
        <dbReference type="ARBA" id="ARBA00022803"/>
    </source>
</evidence>
<keyword evidence="2 3" id="KW-0802">TPR repeat</keyword>
<dbReference type="EMBL" id="JMCB01000034">
    <property type="protein sequence ID" value="KFE58885.1"/>
    <property type="molecule type" value="Genomic_DNA"/>
</dbReference>
<dbReference type="PANTHER" id="PTHR12558">
    <property type="entry name" value="CELL DIVISION CYCLE 16,23,27"/>
    <property type="match status" value="1"/>
</dbReference>
<evidence type="ECO:0000256" key="4">
    <source>
        <dbReference type="SAM" id="MobiDB-lite"/>
    </source>
</evidence>
<dbReference type="AlphaFoldDB" id="A0A085VTX2"/>
<feature type="repeat" description="TPR" evidence="3">
    <location>
        <begin position="53"/>
        <end position="86"/>
    </location>
</feature>
<dbReference type="Pfam" id="PF07719">
    <property type="entry name" value="TPR_2"/>
    <property type="match status" value="1"/>
</dbReference>
<keyword evidence="5" id="KW-0732">Signal</keyword>
<feature type="signal peptide" evidence="5">
    <location>
        <begin position="1"/>
        <end position="29"/>
    </location>
</feature>
<feature type="repeat" description="TPR" evidence="3">
    <location>
        <begin position="296"/>
        <end position="329"/>
    </location>
</feature>
<dbReference type="InterPro" id="IPR019734">
    <property type="entry name" value="TPR_rpt"/>
</dbReference>
<feature type="chain" id="PRO_5001799240" evidence="5">
    <location>
        <begin position="30"/>
        <end position="841"/>
    </location>
</feature>
<dbReference type="OrthoDB" id="5377285at2"/>
<dbReference type="PANTHER" id="PTHR12558:SF13">
    <property type="entry name" value="CELL DIVISION CYCLE PROTEIN 27 HOMOLOG"/>
    <property type="match status" value="1"/>
</dbReference>
<keyword evidence="1" id="KW-0677">Repeat</keyword>
<dbReference type="Proteomes" id="UP000028725">
    <property type="component" value="Unassembled WGS sequence"/>
</dbReference>
<feature type="repeat" description="TPR" evidence="3">
    <location>
        <begin position="364"/>
        <end position="397"/>
    </location>
</feature>
<accession>A0A085VTX2</accession>
<evidence type="ECO:0000256" key="5">
    <source>
        <dbReference type="SAM" id="SignalP"/>
    </source>
</evidence>
<dbReference type="PROSITE" id="PS50005">
    <property type="entry name" value="TPR"/>
    <property type="match status" value="4"/>
</dbReference>
<evidence type="ECO:0000256" key="3">
    <source>
        <dbReference type="PROSITE-ProRule" id="PRU00339"/>
    </source>
</evidence>
<evidence type="ECO:0000313" key="7">
    <source>
        <dbReference type="Proteomes" id="UP000028725"/>
    </source>
</evidence>
<comment type="caution">
    <text evidence="6">The sequence shown here is derived from an EMBL/GenBank/DDBJ whole genome shotgun (WGS) entry which is preliminary data.</text>
</comment>
<dbReference type="SMART" id="SM00028">
    <property type="entry name" value="TPR"/>
    <property type="match status" value="11"/>
</dbReference>
<dbReference type="Pfam" id="PF13432">
    <property type="entry name" value="TPR_16"/>
    <property type="match status" value="4"/>
</dbReference>